<dbReference type="SUPFAM" id="SSF50156">
    <property type="entry name" value="PDZ domain-like"/>
    <property type="match status" value="1"/>
</dbReference>
<feature type="domain" description="Peptidase S55" evidence="2">
    <location>
        <begin position="187"/>
        <end position="415"/>
    </location>
</feature>
<dbReference type="InterPro" id="IPR001478">
    <property type="entry name" value="PDZ"/>
</dbReference>
<dbReference type="NCBIfam" id="TIGR02860">
    <property type="entry name" value="spore_IV_B"/>
    <property type="match status" value="1"/>
</dbReference>
<dbReference type="Proteomes" id="UP000292927">
    <property type="component" value="Unassembled WGS sequence"/>
</dbReference>
<evidence type="ECO:0000259" key="1">
    <source>
        <dbReference type="PROSITE" id="PS50106"/>
    </source>
</evidence>
<dbReference type="InterPro" id="IPR041489">
    <property type="entry name" value="PDZ_6"/>
</dbReference>
<dbReference type="InterPro" id="IPR036034">
    <property type="entry name" value="PDZ_sf"/>
</dbReference>
<name>A0A4V2F594_9FIRM</name>
<dbReference type="InterPro" id="IPR014219">
    <property type="entry name" value="SpoIVB"/>
</dbReference>
<dbReference type="OrthoDB" id="9765242at2"/>
<keyword evidence="4" id="KW-1185">Reference proteome</keyword>
<sequence length="415" mass="45059">MPESRKKKLLCVIWILAAVFLITGGIWNRLSGSIPEYVRVCASKEEALTLPAACSVSASDQNVLLQRGENGVQIYAGKTGTYQLGVRLFGFWKLDDITLEVVDQEYLVPGGMPVGIYLKSDGVMVIGTADVSDINGLTVNPAEGKIEPGDYILAVNGKNVSGKEELLQFIAENGGKDDILTIRRNESVSQVKLTPVNTAPGEYRLGLWVRSDLQGIGTLTYMDQKGNFGALGHGISDIDTGEVVNSCDGTLYAAQIHGVTKSTFGKPGCLSGSIRYEEDLEYGKIVKNTSQGIFGKISENYQKEYQQEAVPVAGKQQVHTGTAYIRSWLSGKQEDYEVQITSLNMSDHNQNKGLVLEVTDPRLLELTGGIVQGMSGSPILQDGKFVGAVTHVFVQDSTKGYGIFIEDMLRMQDKS</sequence>
<gene>
    <name evidence="3" type="ORF">EV209_3147</name>
</gene>
<organism evidence="3 4">
    <name type="scientific">Cuneatibacter caecimuris</name>
    <dbReference type="NCBI Taxonomy" id="1796618"/>
    <lineage>
        <taxon>Bacteria</taxon>
        <taxon>Bacillati</taxon>
        <taxon>Bacillota</taxon>
        <taxon>Clostridia</taxon>
        <taxon>Lachnospirales</taxon>
        <taxon>Lachnospiraceae</taxon>
        <taxon>Cuneatibacter</taxon>
    </lineage>
</organism>
<proteinExistence type="predicted"/>
<evidence type="ECO:0000313" key="3">
    <source>
        <dbReference type="EMBL" id="RZS92029.1"/>
    </source>
</evidence>
<dbReference type="PROSITE" id="PS51494">
    <property type="entry name" value="SPOIVB"/>
    <property type="match status" value="1"/>
</dbReference>
<dbReference type="InterPro" id="IPR008763">
    <property type="entry name" value="Peptidase_S55"/>
</dbReference>
<dbReference type="InterPro" id="IPR009003">
    <property type="entry name" value="Peptidase_S1_PA"/>
</dbReference>
<dbReference type="RefSeq" id="WP_130436377.1">
    <property type="nucleotide sequence ID" value="NZ_SGXF01000010.1"/>
</dbReference>
<dbReference type="SUPFAM" id="SSF50494">
    <property type="entry name" value="Trypsin-like serine proteases"/>
    <property type="match status" value="1"/>
</dbReference>
<reference evidence="3 4" key="1">
    <citation type="submission" date="2019-02" db="EMBL/GenBank/DDBJ databases">
        <title>Genomic Encyclopedia of Type Strains, Phase IV (KMG-IV): sequencing the most valuable type-strain genomes for metagenomic binning, comparative biology and taxonomic classification.</title>
        <authorList>
            <person name="Goeker M."/>
        </authorList>
    </citation>
    <scope>NUCLEOTIDE SEQUENCE [LARGE SCALE GENOMIC DNA]</scope>
    <source>
        <strain evidence="3 4">DSM 29486</strain>
    </source>
</reference>
<dbReference type="PROSITE" id="PS50106">
    <property type="entry name" value="PDZ"/>
    <property type="match status" value="1"/>
</dbReference>
<dbReference type="Gene3D" id="2.30.42.10">
    <property type="match status" value="1"/>
</dbReference>
<protein>
    <submittedName>
        <fullName evidence="3">Stage IV sporulation protein B</fullName>
    </submittedName>
</protein>
<accession>A0A4V2F594</accession>
<dbReference type="AlphaFoldDB" id="A0A4V2F594"/>
<feature type="domain" description="PDZ" evidence="1">
    <location>
        <begin position="96"/>
        <end position="185"/>
    </location>
</feature>
<dbReference type="Pfam" id="PF17820">
    <property type="entry name" value="PDZ_6"/>
    <property type="match status" value="1"/>
</dbReference>
<dbReference type="EMBL" id="SGXF01000010">
    <property type="protein sequence ID" value="RZS92029.1"/>
    <property type="molecule type" value="Genomic_DNA"/>
</dbReference>
<evidence type="ECO:0000259" key="2">
    <source>
        <dbReference type="PROSITE" id="PS51494"/>
    </source>
</evidence>
<dbReference type="Pfam" id="PF05580">
    <property type="entry name" value="Peptidase_S55"/>
    <property type="match status" value="1"/>
</dbReference>
<comment type="caution">
    <text evidence="3">The sequence shown here is derived from an EMBL/GenBank/DDBJ whole genome shotgun (WGS) entry which is preliminary data.</text>
</comment>
<evidence type="ECO:0000313" key="4">
    <source>
        <dbReference type="Proteomes" id="UP000292927"/>
    </source>
</evidence>